<evidence type="ECO:0000313" key="2">
    <source>
        <dbReference type="EMBL" id="GGC16646.1"/>
    </source>
</evidence>
<reference evidence="5" key="2">
    <citation type="journal article" date="2019" name="Int. J. Syst. Evol. Microbiol.">
        <title>The Global Catalogue of Microorganisms (GCM) 10K type strain sequencing project: providing services to taxonomists for standard genome sequencing and annotation.</title>
        <authorList>
            <consortium name="The Broad Institute Genomics Platform"/>
            <consortium name="The Broad Institute Genome Sequencing Center for Infectious Disease"/>
            <person name="Wu L."/>
            <person name="Ma J."/>
        </authorList>
    </citation>
    <scope>NUCLEOTIDE SEQUENCE [LARGE SCALE GENOMIC DNA]</scope>
    <source>
        <strain evidence="5">CGMCC 1.15931</strain>
    </source>
</reference>
<organism evidence="3 4">
    <name type="scientific">Pseudoduganella buxea</name>
    <dbReference type="NCBI Taxonomy" id="1949069"/>
    <lineage>
        <taxon>Bacteria</taxon>
        <taxon>Pseudomonadati</taxon>
        <taxon>Pseudomonadota</taxon>
        <taxon>Betaproteobacteria</taxon>
        <taxon>Burkholderiales</taxon>
        <taxon>Oxalobacteraceae</taxon>
        <taxon>Telluria group</taxon>
        <taxon>Pseudoduganella</taxon>
    </lineage>
</organism>
<dbReference type="EMBL" id="BMKG01000021">
    <property type="protein sequence ID" value="GGC16646.1"/>
    <property type="molecule type" value="Genomic_DNA"/>
</dbReference>
<comment type="caution">
    <text evidence="3">The sequence shown here is derived from an EMBL/GenBank/DDBJ whole genome shotgun (WGS) entry which is preliminary data.</text>
</comment>
<accession>A0A6I3SV50</accession>
<dbReference type="InterPro" id="IPR036397">
    <property type="entry name" value="RNaseH_sf"/>
</dbReference>
<protein>
    <recommendedName>
        <fullName evidence="6">Transposase-like Mu C-terminal domain-containing protein</fullName>
    </recommendedName>
</protein>
<evidence type="ECO:0000313" key="3">
    <source>
        <dbReference type="EMBL" id="MTV52929.1"/>
    </source>
</evidence>
<dbReference type="EMBL" id="WNKZ01000019">
    <property type="protein sequence ID" value="MTV52929.1"/>
    <property type="molecule type" value="Genomic_DNA"/>
</dbReference>
<evidence type="ECO:0000313" key="5">
    <source>
        <dbReference type="Proteomes" id="UP000622638"/>
    </source>
</evidence>
<dbReference type="AlphaFoldDB" id="A0A6I3SV50"/>
<dbReference type="Gene3D" id="3.30.420.10">
    <property type="entry name" value="Ribonuclease H-like superfamily/Ribonuclease H"/>
    <property type="match status" value="1"/>
</dbReference>
<reference evidence="2" key="1">
    <citation type="journal article" date="2014" name="Int. J. Syst. Evol. Microbiol.">
        <title>Complete genome of a new Firmicutes species belonging to the dominant human colonic microbiota ('Ruminococcus bicirculans') reveals two chromosomes and a selective capacity to utilize plant glucans.</title>
        <authorList>
            <consortium name="NISC Comparative Sequencing Program"/>
            <person name="Wegmann U."/>
            <person name="Louis P."/>
            <person name="Goesmann A."/>
            <person name="Henrissat B."/>
            <person name="Duncan S.H."/>
            <person name="Flint H.J."/>
        </authorList>
    </citation>
    <scope>NUCLEOTIDE SEQUENCE</scope>
    <source>
        <strain evidence="2">CGMCC 1.15931</strain>
    </source>
</reference>
<keyword evidence="5" id="KW-1185">Reference proteome</keyword>
<dbReference type="Proteomes" id="UP000430634">
    <property type="component" value="Unassembled WGS sequence"/>
</dbReference>
<dbReference type="Proteomes" id="UP000622638">
    <property type="component" value="Unassembled WGS sequence"/>
</dbReference>
<evidence type="ECO:0000256" key="1">
    <source>
        <dbReference type="SAM" id="MobiDB-lite"/>
    </source>
</evidence>
<dbReference type="GO" id="GO:0003676">
    <property type="term" value="F:nucleic acid binding"/>
    <property type="evidence" value="ECO:0007669"/>
    <property type="project" value="InterPro"/>
</dbReference>
<evidence type="ECO:0000313" key="4">
    <source>
        <dbReference type="Proteomes" id="UP000430634"/>
    </source>
</evidence>
<evidence type="ECO:0008006" key="6">
    <source>
        <dbReference type="Google" id="ProtNLM"/>
    </source>
</evidence>
<feature type="region of interest" description="Disordered" evidence="1">
    <location>
        <begin position="160"/>
        <end position="190"/>
    </location>
</feature>
<dbReference type="OrthoDB" id="5439087at2"/>
<gene>
    <name evidence="2" type="ORF">GCM10011572_42470</name>
    <name evidence="3" type="ORF">GM672_09320</name>
</gene>
<reference evidence="3 4" key="3">
    <citation type="submission" date="2019-11" db="EMBL/GenBank/DDBJ databases">
        <title>Type strains purchased from KCTC, JCM and DSMZ.</title>
        <authorList>
            <person name="Lu H."/>
        </authorList>
    </citation>
    <scope>NUCLEOTIDE SEQUENCE [LARGE SCALE GENOMIC DNA]</scope>
    <source>
        <strain evidence="3 4">KCTC 52429</strain>
    </source>
</reference>
<dbReference type="RefSeq" id="WP_155470248.1">
    <property type="nucleotide sequence ID" value="NZ_BMKG01000021.1"/>
</dbReference>
<reference evidence="2" key="4">
    <citation type="submission" date="2024-05" db="EMBL/GenBank/DDBJ databases">
        <authorList>
            <person name="Sun Q."/>
            <person name="Zhou Y."/>
        </authorList>
    </citation>
    <scope>NUCLEOTIDE SEQUENCE</scope>
    <source>
        <strain evidence="2">CGMCC 1.15931</strain>
    </source>
</reference>
<sequence length="606" mass="67300">MSLRTDVTMAAKPQADLLRNDLLDYAAPRRTVRILWIDPDRTGAYLFDVAGNACEAEFVRLSTLQADLAEGRAQRLAEDPYLVTGNGELLPPRHIELRERAWQIVAELTAFEPAIYQARRRGQLIADYTARHGISHPTIYRYLRRYWQRGQTPNALLPDYCNSGGRGKTRASTAGVKRGRPRKDGAPPGVNVDEAMRRIFRIAATIHLGTRMSRRALYDAMLRDFFCRRDVNEAGRIARAPEPETAPSFGQFGYWLEQGSVLRQPEHPLPLAPHANVAQPGKPGAAFRLDAVRADMQLVSRADRERLAGRPVLYVVTDIFSGMIAGLHASLEAPSWQQAVMALSNCAADKPRFCQRHGRSLPALDWPCRHLPELLVVPGVLQPTDGGGALRNNFGVRCVSGTADGETLPWRAALERRCALLPLQADALSPRLGLLDGALDIGQFTRLAIDAAIEHNLQPTPDAPAPLQLWEWGMQQRGTSLKQYREDLVRCLLLPVHEATVTAEGICLNGVYYSCVRAVEERWFERARQRGRWTVRVACDTGNVDCVYLLDPATPLQFHLCHVADRSQAHRALSVAELAHLPEPARLAQPAGQHASFERIVSSLVG</sequence>
<name>A0A6I3SV50_9BURK</name>
<proteinExistence type="predicted"/>